<dbReference type="PROSITE" id="PS50082">
    <property type="entry name" value="WD_REPEATS_2"/>
    <property type="match status" value="1"/>
</dbReference>
<dbReference type="SMART" id="SM00320">
    <property type="entry name" value="WD40"/>
    <property type="match status" value="5"/>
</dbReference>
<evidence type="ECO:0000256" key="2">
    <source>
        <dbReference type="ARBA" id="ARBA00022737"/>
    </source>
</evidence>
<dbReference type="EMBL" id="HBGN01015277">
    <property type="protein sequence ID" value="CAD9327648.1"/>
    <property type="molecule type" value="Transcribed_RNA"/>
</dbReference>
<dbReference type="Pfam" id="PF00400">
    <property type="entry name" value="WD40"/>
    <property type="match status" value="2"/>
</dbReference>
<feature type="repeat" description="WD" evidence="3">
    <location>
        <begin position="376"/>
        <end position="408"/>
    </location>
</feature>
<dbReference type="SUPFAM" id="SSF50978">
    <property type="entry name" value="WD40 repeat-like"/>
    <property type="match status" value="1"/>
</dbReference>
<feature type="compositionally biased region" description="Basic and acidic residues" evidence="4">
    <location>
        <begin position="7"/>
        <end position="18"/>
    </location>
</feature>
<dbReference type="AlphaFoldDB" id="A0A7S1Z451"/>
<evidence type="ECO:0000256" key="3">
    <source>
        <dbReference type="PROSITE-ProRule" id="PRU00221"/>
    </source>
</evidence>
<evidence type="ECO:0008006" key="6">
    <source>
        <dbReference type="Google" id="ProtNLM"/>
    </source>
</evidence>
<evidence type="ECO:0000313" key="5">
    <source>
        <dbReference type="EMBL" id="CAD9327648.1"/>
    </source>
</evidence>
<feature type="region of interest" description="Disordered" evidence="4">
    <location>
        <begin position="190"/>
        <end position="215"/>
    </location>
</feature>
<accession>A0A7S1Z451</accession>
<name>A0A7S1Z451_9STRA</name>
<dbReference type="InterPro" id="IPR015943">
    <property type="entry name" value="WD40/YVTN_repeat-like_dom_sf"/>
</dbReference>
<dbReference type="GO" id="GO:0016593">
    <property type="term" value="C:Cdc73/Paf1 complex"/>
    <property type="evidence" value="ECO:0007669"/>
    <property type="project" value="TreeGrafter"/>
</dbReference>
<evidence type="ECO:0000256" key="1">
    <source>
        <dbReference type="ARBA" id="ARBA00022574"/>
    </source>
</evidence>
<gene>
    <name evidence="5" type="ORF">DBRI1063_LOCUS9807</name>
</gene>
<reference evidence="5" key="1">
    <citation type="submission" date="2021-01" db="EMBL/GenBank/DDBJ databases">
        <authorList>
            <person name="Corre E."/>
            <person name="Pelletier E."/>
            <person name="Niang G."/>
            <person name="Scheremetjew M."/>
            <person name="Finn R."/>
            <person name="Kale V."/>
            <person name="Holt S."/>
            <person name="Cochrane G."/>
            <person name="Meng A."/>
            <person name="Brown T."/>
            <person name="Cohen L."/>
        </authorList>
    </citation>
    <scope>NUCLEOTIDE SEQUENCE</scope>
    <source>
        <strain evidence="5">Pop2</strain>
    </source>
</reference>
<sequence>MSGYRTLHRENTNPHPADEDGSNSKKTVIPLWHTLFSPCAQSRPSHHRTAPSSSPPLRFLTASADGYVRAYEISDKEISRGGEDTMLDASALKLKMKHVLLGHNQPPPASSPQSKVTDIGYSKIDIIRNYVGEDTKSGDEVVVALRLDGLVRLWIRPQCPPYLTTEEEQQQEDENLIQYSTVEFKVKESTGTSIAIRPPSHSALPPSSSNSSKKQRIQNLTVAIANLNGSISFYDSGIPVHNHHIPESQDERQQVECEPKLINSIGSGGVIITSIVYHPSQHDTIAVGRKDGTIDVYAPSNYESPGGATAAYKRLHHFTNHFKPIRSLTFSSSSSSNGGNGSNDGALLITGSDDGHIFIYDIFSRSTSTTMVSSIPNAHTSWILSTCSIPNSSRFVTCGADGKIKVWDTSLVNAGAVHTFDTVGGKNMVWGVSASYDSRKMISCDDNGMIQVYSCEE</sequence>
<dbReference type="PROSITE" id="PS50294">
    <property type="entry name" value="WD_REPEATS_REGION"/>
    <property type="match status" value="1"/>
</dbReference>
<feature type="region of interest" description="Disordered" evidence="4">
    <location>
        <begin position="1"/>
        <end position="24"/>
    </location>
</feature>
<dbReference type="PANTHER" id="PTHR44090:SF1">
    <property type="entry name" value="SUPERKILLER COMPLEX PROTEIN 8"/>
    <property type="match status" value="1"/>
</dbReference>
<dbReference type="InterPro" id="IPR001680">
    <property type="entry name" value="WD40_rpt"/>
</dbReference>
<dbReference type="PANTHER" id="PTHR44090">
    <property type="entry name" value="WD REPEAT-CONTAINING PROTEIN 61"/>
    <property type="match status" value="1"/>
</dbReference>
<evidence type="ECO:0000256" key="4">
    <source>
        <dbReference type="SAM" id="MobiDB-lite"/>
    </source>
</evidence>
<keyword evidence="2" id="KW-0677">Repeat</keyword>
<feature type="compositionally biased region" description="Low complexity" evidence="4">
    <location>
        <begin position="198"/>
        <end position="212"/>
    </location>
</feature>
<keyword evidence="1 3" id="KW-0853">WD repeat</keyword>
<protein>
    <recommendedName>
        <fullName evidence="6">Anaphase-promoting complex subunit 4 WD40 domain-containing protein</fullName>
    </recommendedName>
</protein>
<dbReference type="Gene3D" id="2.130.10.10">
    <property type="entry name" value="YVTN repeat-like/Quinoprotein amine dehydrogenase"/>
    <property type="match status" value="1"/>
</dbReference>
<dbReference type="InterPro" id="IPR051510">
    <property type="entry name" value="SKI8"/>
</dbReference>
<dbReference type="InterPro" id="IPR036322">
    <property type="entry name" value="WD40_repeat_dom_sf"/>
</dbReference>
<organism evidence="5">
    <name type="scientific">Ditylum brightwellii</name>
    <dbReference type="NCBI Taxonomy" id="49249"/>
    <lineage>
        <taxon>Eukaryota</taxon>
        <taxon>Sar</taxon>
        <taxon>Stramenopiles</taxon>
        <taxon>Ochrophyta</taxon>
        <taxon>Bacillariophyta</taxon>
        <taxon>Mediophyceae</taxon>
        <taxon>Lithodesmiophycidae</taxon>
        <taxon>Lithodesmiales</taxon>
        <taxon>Lithodesmiaceae</taxon>
        <taxon>Ditylum</taxon>
    </lineage>
</organism>
<proteinExistence type="predicted"/>